<evidence type="ECO:0000313" key="2">
    <source>
        <dbReference type="EMBL" id="CAA9376118.1"/>
    </source>
</evidence>
<organism evidence="2">
    <name type="scientific">uncultured Nocardioidaceae bacterium</name>
    <dbReference type="NCBI Taxonomy" id="253824"/>
    <lineage>
        <taxon>Bacteria</taxon>
        <taxon>Bacillati</taxon>
        <taxon>Actinomycetota</taxon>
        <taxon>Actinomycetes</taxon>
        <taxon>Propionibacteriales</taxon>
        <taxon>Nocardioidaceae</taxon>
        <taxon>environmental samples</taxon>
    </lineage>
</organism>
<name>A0A6J4N4A7_9ACTN</name>
<dbReference type="CDD" id="cd07823">
    <property type="entry name" value="SRPBCC_5"/>
    <property type="match status" value="1"/>
</dbReference>
<dbReference type="AlphaFoldDB" id="A0A6J4N4A7"/>
<feature type="compositionally biased region" description="Low complexity" evidence="1">
    <location>
        <begin position="149"/>
        <end position="161"/>
    </location>
</feature>
<accession>A0A6J4N4A7</accession>
<gene>
    <name evidence="2" type="ORF">AVDCRST_MAG47-1754</name>
</gene>
<feature type="compositionally biased region" description="Low complexity" evidence="1">
    <location>
        <begin position="171"/>
        <end position="182"/>
    </location>
</feature>
<dbReference type="PANTHER" id="PTHR38588:SF1">
    <property type="entry name" value="BLL0334 PROTEIN"/>
    <property type="match status" value="1"/>
</dbReference>
<reference evidence="2" key="1">
    <citation type="submission" date="2020-02" db="EMBL/GenBank/DDBJ databases">
        <authorList>
            <person name="Meier V. D."/>
        </authorList>
    </citation>
    <scope>NUCLEOTIDE SEQUENCE</scope>
    <source>
        <strain evidence="2">AVDCRST_MAG47</strain>
    </source>
</reference>
<protein>
    <submittedName>
        <fullName evidence="2">Carbon monoxide dehydrogenase G protein</fullName>
    </submittedName>
</protein>
<dbReference type="EMBL" id="CADCUK010000118">
    <property type="protein sequence ID" value="CAA9376118.1"/>
    <property type="molecule type" value="Genomic_DNA"/>
</dbReference>
<dbReference type="Pfam" id="PF06240">
    <property type="entry name" value="COXG"/>
    <property type="match status" value="1"/>
</dbReference>
<evidence type="ECO:0000256" key="1">
    <source>
        <dbReference type="SAM" id="MobiDB-lite"/>
    </source>
</evidence>
<feature type="region of interest" description="Disordered" evidence="1">
    <location>
        <begin position="149"/>
        <end position="195"/>
    </location>
</feature>
<dbReference type="InterPro" id="IPR023393">
    <property type="entry name" value="START-like_dom_sf"/>
</dbReference>
<dbReference type="InterPro" id="IPR010419">
    <property type="entry name" value="CO_DH_gsu"/>
</dbReference>
<dbReference type="SUPFAM" id="SSF55961">
    <property type="entry name" value="Bet v1-like"/>
    <property type="match status" value="1"/>
</dbReference>
<sequence>MDLNHAFTVPVDRTTAWAAFQDIESVAECFPGATVTSVEGDTFQGTCKVKLGPVALQYSGSGSFLERDAENFLMVLEAKGRDKRGNGTAGATVRTSFIEEGPSSTRVEVVTDLNITGKPAQFGRGVMQDVSDKLLGQFVQCLESRVGPPAAPAGASEGSVPEASRVGEPVESSAPADGSAGPASPPAPEEPPVVKVGAPPQAAAAIDLGTTVLPVLAKTYWKPLAGASLVIVLLVRWLRRR</sequence>
<dbReference type="PANTHER" id="PTHR38588">
    <property type="entry name" value="BLL0334 PROTEIN"/>
    <property type="match status" value="1"/>
</dbReference>
<proteinExistence type="predicted"/>
<dbReference type="Gene3D" id="3.30.530.20">
    <property type="match status" value="1"/>
</dbReference>